<name>A0A1G7XXI5_9FLAO</name>
<gene>
    <name evidence="3" type="ORF">SAMN04488027_1108</name>
</gene>
<evidence type="ECO:0000256" key="1">
    <source>
        <dbReference type="ARBA" id="ARBA00022729"/>
    </source>
</evidence>
<accession>A0A1G7XXI5</accession>
<evidence type="ECO:0000259" key="2">
    <source>
        <dbReference type="Pfam" id="PF18962"/>
    </source>
</evidence>
<dbReference type="AlphaFoldDB" id="A0A1G7XXI5"/>
<dbReference type="Proteomes" id="UP000199296">
    <property type="component" value="Unassembled WGS sequence"/>
</dbReference>
<dbReference type="InterPro" id="IPR026444">
    <property type="entry name" value="Secre_tail"/>
</dbReference>
<evidence type="ECO:0000313" key="3">
    <source>
        <dbReference type="EMBL" id="SDG88885.1"/>
    </source>
</evidence>
<dbReference type="NCBIfam" id="TIGR04183">
    <property type="entry name" value="Por_Secre_tail"/>
    <property type="match status" value="1"/>
</dbReference>
<protein>
    <submittedName>
        <fullName evidence="3">Por secretion system C-terminal sorting domain-containing protein</fullName>
    </submittedName>
</protein>
<dbReference type="OrthoDB" id="1056765at2"/>
<feature type="domain" description="Secretion system C-terminal sorting" evidence="2">
    <location>
        <begin position="195"/>
        <end position="263"/>
    </location>
</feature>
<keyword evidence="4" id="KW-1185">Reference proteome</keyword>
<proteinExistence type="predicted"/>
<keyword evidence="1" id="KW-0732">Signal</keyword>
<evidence type="ECO:0000313" key="4">
    <source>
        <dbReference type="Proteomes" id="UP000199296"/>
    </source>
</evidence>
<dbReference type="EMBL" id="FNCW01000010">
    <property type="protein sequence ID" value="SDG88885.1"/>
    <property type="molecule type" value="Genomic_DNA"/>
</dbReference>
<dbReference type="PANTHER" id="PTHR42834:SF1">
    <property type="entry name" value="ENDONUCLEASE_EXONUCLEASE_PHOSPHATASE FAMILY PROTEIN (AFU_ORTHOLOGUE AFUA_3G09210)"/>
    <property type="match status" value="1"/>
</dbReference>
<dbReference type="STRING" id="470826.SAMN04488027_1108"/>
<organism evidence="3 4">
    <name type="scientific">Psychroflexus sediminis</name>
    <dbReference type="NCBI Taxonomy" id="470826"/>
    <lineage>
        <taxon>Bacteria</taxon>
        <taxon>Pseudomonadati</taxon>
        <taxon>Bacteroidota</taxon>
        <taxon>Flavobacteriia</taxon>
        <taxon>Flavobacteriales</taxon>
        <taxon>Flavobacteriaceae</taxon>
        <taxon>Psychroflexus</taxon>
    </lineage>
</organism>
<dbReference type="RefSeq" id="WP_093368362.1">
    <property type="nucleotide sequence ID" value="NZ_FNCW01000010.1"/>
</dbReference>
<dbReference type="Pfam" id="PF18962">
    <property type="entry name" value="Por_Secre_tail"/>
    <property type="match status" value="1"/>
</dbReference>
<dbReference type="PANTHER" id="PTHR42834">
    <property type="entry name" value="ENDONUCLEASE/EXONUCLEASE/PHOSPHATASE FAMILY PROTEIN (AFU_ORTHOLOGUE AFUA_3G09210)"/>
    <property type="match status" value="1"/>
</dbReference>
<reference evidence="3 4" key="1">
    <citation type="submission" date="2016-10" db="EMBL/GenBank/DDBJ databases">
        <authorList>
            <person name="de Groot N.N."/>
        </authorList>
    </citation>
    <scope>NUCLEOTIDE SEQUENCE [LARGE SCALE GENOMIC DNA]</scope>
    <source>
        <strain evidence="3 4">DSM 19803</strain>
    </source>
</reference>
<sequence length="264" mass="27807">MKKITFILSLFVTSLMVSQTSVFINEIHYDNAGADVDEGIEIAGPAGTDLTGWSIETYNGSNSESYGSNALSGVIPDQDNGYGTLSFPISSLQNGSPDGLALVNDSGVVIQFLSYEGTITAVDGPAVGLTSEDIGVEEPASTTVGESLQLTGTGTEYEDFAWINPSSASFGQVNANQSFDVALSNKSFDDSKFNLYPNPVTNGILNINTSGTSVLEVKLFNMLGQQVFTSKVVNPIDVSDLSPGVYLAKIDLGSSSLTKKLIIK</sequence>